<feature type="chain" id="PRO_5039191903" evidence="2">
    <location>
        <begin position="21"/>
        <end position="204"/>
    </location>
</feature>
<protein>
    <submittedName>
        <fullName evidence="3">DUF4247 domain-containing protein</fullName>
    </submittedName>
</protein>
<accession>A0A4S4C2Z0</accession>
<dbReference type="Pfam" id="PF14042">
    <property type="entry name" value="DUF4247"/>
    <property type="match status" value="1"/>
</dbReference>
<dbReference type="InterPro" id="IPR025341">
    <property type="entry name" value="DUF4247"/>
</dbReference>
<dbReference type="EMBL" id="SSNT01000004">
    <property type="protein sequence ID" value="THF81439.1"/>
    <property type="molecule type" value="Genomic_DNA"/>
</dbReference>
<dbReference type="OrthoDB" id="2967172at2"/>
<dbReference type="RefSeq" id="WP_136352275.1">
    <property type="nucleotide sequence ID" value="NZ_CP046266.1"/>
</dbReference>
<keyword evidence="4" id="KW-1185">Reference proteome</keyword>
<reference evidence="3 4" key="1">
    <citation type="submission" date="2019-04" db="EMBL/GenBank/DDBJ databases">
        <title>Bacillus sediminilitoris sp. nov., isolated from a tidal flat sediment on the East China Sea.</title>
        <authorList>
            <person name="Wei Y."/>
            <person name="Mao H."/>
            <person name="Fang J."/>
        </authorList>
    </citation>
    <scope>NUCLEOTIDE SEQUENCE [LARGE SCALE GENOMIC DNA]</scope>
    <source>
        <strain evidence="3 4">DSL-17</strain>
    </source>
</reference>
<organism evidence="3 4">
    <name type="scientific">Metabacillus sediminilitoris</name>
    <dbReference type="NCBI Taxonomy" id="2567941"/>
    <lineage>
        <taxon>Bacteria</taxon>
        <taxon>Bacillati</taxon>
        <taxon>Bacillota</taxon>
        <taxon>Bacilli</taxon>
        <taxon>Bacillales</taxon>
        <taxon>Bacillaceae</taxon>
        <taxon>Metabacillus</taxon>
    </lineage>
</organism>
<evidence type="ECO:0000256" key="1">
    <source>
        <dbReference type="SAM" id="MobiDB-lite"/>
    </source>
</evidence>
<keyword evidence="2" id="KW-0732">Signal</keyword>
<evidence type="ECO:0000313" key="4">
    <source>
        <dbReference type="Proteomes" id="UP000310334"/>
    </source>
</evidence>
<sequence length="204" mass="22573">MKKPLLFVMLSFILLLSACGNDMQGSTGGTVFKDGIAEFIDTNYILQDVVSVQDSANEISEIYLAENKSIDEVATELQNYEKPKEVSEKKENKQVLVYQDSFVILTTNEENTAHTNVEISSYDFVRNNYSPDFFDGLLVLWILDDLLDVDDWGKKQRNKCQANNEDCYHGYGTSGGYYKNSNGTSSTVRGGTSAVRGGGPGTGK</sequence>
<feature type="region of interest" description="Disordered" evidence="1">
    <location>
        <begin position="182"/>
        <end position="204"/>
    </location>
</feature>
<dbReference type="PROSITE" id="PS51257">
    <property type="entry name" value="PROKAR_LIPOPROTEIN"/>
    <property type="match status" value="1"/>
</dbReference>
<dbReference type="Proteomes" id="UP000310334">
    <property type="component" value="Unassembled WGS sequence"/>
</dbReference>
<evidence type="ECO:0000313" key="3">
    <source>
        <dbReference type="EMBL" id="THF81439.1"/>
    </source>
</evidence>
<comment type="caution">
    <text evidence="3">The sequence shown here is derived from an EMBL/GenBank/DDBJ whole genome shotgun (WGS) entry which is preliminary data.</text>
</comment>
<name>A0A4S4C2Z0_9BACI</name>
<feature type="signal peptide" evidence="2">
    <location>
        <begin position="1"/>
        <end position="20"/>
    </location>
</feature>
<gene>
    <name evidence="3" type="ORF">E6W99_05895</name>
</gene>
<dbReference type="AlphaFoldDB" id="A0A4S4C2Z0"/>
<evidence type="ECO:0000256" key="2">
    <source>
        <dbReference type="SAM" id="SignalP"/>
    </source>
</evidence>
<proteinExistence type="predicted"/>